<dbReference type="EMBL" id="BNJK01000001">
    <property type="protein sequence ID" value="GHO92058.1"/>
    <property type="molecule type" value="Genomic_DNA"/>
</dbReference>
<dbReference type="PANTHER" id="PTHR35092:SF1">
    <property type="entry name" value="CHLORINASE MJ1651"/>
    <property type="match status" value="1"/>
</dbReference>
<keyword evidence="6" id="KW-1185">Reference proteome</keyword>
<dbReference type="Gene3D" id="2.40.30.90">
    <property type="entry name" value="Bacterial fluorinating enzyme like"/>
    <property type="match status" value="1"/>
</dbReference>
<evidence type="ECO:0000313" key="5">
    <source>
        <dbReference type="EMBL" id="GHO92058.1"/>
    </source>
</evidence>
<dbReference type="AlphaFoldDB" id="A0A8J3IEE7"/>
<evidence type="ECO:0000259" key="3">
    <source>
        <dbReference type="Pfam" id="PF01887"/>
    </source>
</evidence>
<dbReference type="Proteomes" id="UP000597444">
    <property type="component" value="Unassembled WGS sequence"/>
</dbReference>
<dbReference type="InterPro" id="IPR002747">
    <property type="entry name" value="SAM_OH_AdoTrfase"/>
</dbReference>
<dbReference type="PIRSF" id="PIRSF006779">
    <property type="entry name" value="UCP006779"/>
    <property type="match status" value="1"/>
</dbReference>
<comment type="similarity">
    <text evidence="2">Belongs to the SAM hydrolase / SAM-dependent halogenase family.</text>
</comment>
<dbReference type="InterPro" id="IPR023228">
    <property type="entry name" value="SAM_OH_AdoTrfase_N_sf"/>
</dbReference>
<evidence type="ECO:0000256" key="2">
    <source>
        <dbReference type="ARBA" id="ARBA00024035"/>
    </source>
</evidence>
<proteinExistence type="inferred from homology"/>
<name>A0A8J3IEE7_9CHLR</name>
<dbReference type="SUPFAM" id="SSF102522">
    <property type="entry name" value="Bacterial fluorinating enzyme, N-terminal domain"/>
    <property type="match status" value="1"/>
</dbReference>
<dbReference type="Gene3D" id="3.40.50.10790">
    <property type="entry name" value="S-adenosyl-l-methionine hydroxide adenosyltransferase, N-terminal"/>
    <property type="match status" value="1"/>
</dbReference>
<dbReference type="Pfam" id="PF20257">
    <property type="entry name" value="SAM_HAT_C"/>
    <property type="match status" value="1"/>
</dbReference>
<evidence type="ECO:0000259" key="4">
    <source>
        <dbReference type="Pfam" id="PF20257"/>
    </source>
</evidence>
<comment type="caution">
    <text evidence="5">The sequence shown here is derived from an EMBL/GenBank/DDBJ whole genome shotgun (WGS) entry which is preliminary data.</text>
</comment>
<evidence type="ECO:0008006" key="7">
    <source>
        <dbReference type="Google" id="ProtNLM"/>
    </source>
</evidence>
<dbReference type="RefSeq" id="WP_220202918.1">
    <property type="nucleotide sequence ID" value="NZ_BNJK01000001.1"/>
</dbReference>
<evidence type="ECO:0000313" key="6">
    <source>
        <dbReference type="Proteomes" id="UP000597444"/>
    </source>
</evidence>
<dbReference type="SUPFAM" id="SSF101852">
    <property type="entry name" value="Bacterial fluorinating enzyme, C-terminal domain"/>
    <property type="match status" value="1"/>
</dbReference>
<dbReference type="InterPro" id="IPR046470">
    <property type="entry name" value="SAM_HAT_C"/>
</dbReference>
<organism evidence="5 6">
    <name type="scientific">Reticulibacter mediterranei</name>
    <dbReference type="NCBI Taxonomy" id="2778369"/>
    <lineage>
        <taxon>Bacteria</taxon>
        <taxon>Bacillati</taxon>
        <taxon>Chloroflexota</taxon>
        <taxon>Ktedonobacteria</taxon>
        <taxon>Ktedonobacterales</taxon>
        <taxon>Reticulibacteraceae</taxon>
        <taxon>Reticulibacter</taxon>
    </lineage>
</organism>
<dbReference type="Pfam" id="PF01887">
    <property type="entry name" value="SAM_HAT_N"/>
    <property type="match status" value="1"/>
</dbReference>
<reference evidence="5" key="1">
    <citation type="submission" date="2020-10" db="EMBL/GenBank/DDBJ databases">
        <title>Taxonomic study of unclassified bacteria belonging to the class Ktedonobacteria.</title>
        <authorList>
            <person name="Yabe S."/>
            <person name="Wang C.M."/>
            <person name="Zheng Y."/>
            <person name="Sakai Y."/>
            <person name="Cavaletti L."/>
            <person name="Monciardini P."/>
            <person name="Donadio S."/>
        </authorList>
    </citation>
    <scope>NUCLEOTIDE SEQUENCE</scope>
    <source>
        <strain evidence="5">ID150040</strain>
    </source>
</reference>
<gene>
    <name evidence="5" type="ORF">KSF_021060</name>
</gene>
<feature type="domain" description="S-adenosyl-l-methionine hydroxide adenosyltransferase C-terminal" evidence="4">
    <location>
        <begin position="180"/>
        <end position="271"/>
    </location>
</feature>
<keyword evidence="1" id="KW-0949">S-adenosyl-L-methionine</keyword>
<accession>A0A8J3IEE7</accession>
<protein>
    <recommendedName>
        <fullName evidence="7">SAM-dependent chlorinase/fluorinase</fullName>
    </recommendedName>
</protein>
<sequence length="277" mass="29488">MSQSSIRPVVAFMTDFGLGDGDVGVMKGVALGITPEAQIVDITHDVAPQNVSSGAWILAASYRYFPKGTVFVCVVDPGVGSTRRPIAVRAGDWIFVGPDNGLFDRVLAEQTFHEAVTLANPAYRLQQVSSTFHGRDIFAPAGAHLAGGVALAELGERLELADLVHIDPSLAARQGERIEAEVLHIDNFGNIITNIPLSLVPDLFSSHAIQLGFPALNQAVAERRRFFADVPGGDGQEARPFIYGDSSGYVGIAIRNGNAARTLHVSYGEKIIGTINA</sequence>
<dbReference type="InterPro" id="IPR023227">
    <property type="entry name" value="SAM_OH_AdoTrfase_C_sf"/>
</dbReference>
<dbReference type="InterPro" id="IPR046469">
    <property type="entry name" value="SAM_HAT_N"/>
</dbReference>
<evidence type="ECO:0000256" key="1">
    <source>
        <dbReference type="ARBA" id="ARBA00022691"/>
    </source>
</evidence>
<dbReference type="PANTHER" id="PTHR35092">
    <property type="entry name" value="CHLORINASE MJ1651"/>
    <property type="match status" value="1"/>
</dbReference>
<feature type="domain" description="S-adenosyl-l-methionine hydroxide adenosyltransferase N-terminal" evidence="3">
    <location>
        <begin position="10"/>
        <end position="155"/>
    </location>
</feature>